<gene>
    <name evidence="1" type="ORF">AB205_0118210</name>
</gene>
<reference evidence="2" key="1">
    <citation type="journal article" date="2017" name="Nat. Commun.">
        <title>The North American bullfrog draft genome provides insight into hormonal regulation of long noncoding RNA.</title>
        <authorList>
            <person name="Hammond S.A."/>
            <person name="Warren R.L."/>
            <person name="Vandervalk B.P."/>
            <person name="Kucuk E."/>
            <person name="Khan H."/>
            <person name="Gibb E.A."/>
            <person name="Pandoh P."/>
            <person name="Kirk H."/>
            <person name="Zhao Y."/>
            <person name="Jones M."/>
            <person name="Mungall A.J."/>
            <person name="Coope R."/>
            <person name="Pleasance S."/>
            <person name="Moore R.A."/>
            <person name="Holt R.A."/>
            <person name="Round J.M."/>
            <person name="Ohora S."/>
            <person name="Walle B.V."/>
            <person name="Veldhoen N."/>
            <person name="Helbing C.C."/>
            <person name="Birol I."/>
        </authorList>
    </citation>
    <scope>NUCLEOTIDE SEQUENCE [LARGE SCALE GENOMIC DNA]</scope>
</reference>
<evidence type="ECO:0000313" key="1">
    <source>
        <dbReference type="EMBL" id="PIO27017.1"/>
    </source>
</evidence>
<sequence>MCDFVYADLKGSQEFTLVHPTNIRNIVGGHGTHRSNFGGVLFMLGIPLKSYHLRKKCHLMTQSRVCWNPGVPFKVWRMIYLTCRYQMYLMWHALLKIQLRLSSTGCRAMTLHRLTIIHIG</sequence>
<evidence type="ECO:0000313" key="2">
    <source>
        <dbReference type="Proteomes" id="UP000228934"/>
    </source>
</evidence>
<dbReference type="EMBL" id="KV942581">
    <property type="protein sequence ID" value="PIO27017.1"/>
    <property type="molecule type" value="Genomic_DNA"/>
</dbReference>
<protein>
    <submittedName>
        <fullName evidence="1">Uncharacterized protein</fullName>
    </submittedName>
</protein>
<dbReference type="AlphaFoldDB" id="A0A2G9RGL8"/>
<proteinExistence type="predicted"/>
<name>A0A2G9RGL8_AQUCT</name>
<organism evidence="1 2">
    <name type="scientific">Aquarana catesbeiana</name>
    <name type="common">American bullfrog</name>
    <name type="synonym">Rana catesbeiana</name>
    <dbReference type="NCBI Taxonomy" id="8400"/>
    <lineage>
        <taxon>Eukaryota</taxon>
        <taxon>Metazoa</taxon>
        <taxon>Chordata</taxon>
        <taxon>Craniata</taxon>
        <taxon>Vertebrata</taxon>
        <taxon>Euteleostomi</taxon>
        <taxon>Amphibia</taxon>
        <taxon>Batrachia</taxon>
        <taxon>Anura</taxon>
        <taxon>Neobatrachia</taxon>
        <taxon>Ranoidea</taxon>
        <taxon>Ranidae</taxon>
        <taxon>Aquarana</taxon>
    </lineage>
</organism>
<dbReference type="Proteomes" id="UP000228934">
    <property type="component" value="Unassembled WGS sequence"/>
</dbReference>
<accession>A0A2G9RGL8</accession>
<keyword evidence="2" id="KW-1185">Reference proteome</keyword>